<organism evidence="1 2">
    <name type="scientific">Mycobacterium phage Tydolla</name>
    <dbReference type="NCBI Taxonomy" id="2283262"/>
    <lineage>
        <taxon>Viruses</taxon>
        <taxon>Duplodnaviria</taxon>
        <taxon>Heunggongvirae</taxon>
        <taxon>Uroviricota</taxon>
        <taxon>Caudoviricetes</taxon>
        <taxon>Bclasvirinae</taxon>
        <taxon>Pipefishvirus</taxon>
        <taxon>Pipefishvirus athena</taxon>
    </lineage>
</organism>
<evidence type="ECO:0000313" key="1">
    <source>
        <dbReference type="EMBL" id="AXH68233.1"/>
    </source>
</evidence>
<dbReference type="EMBL" id="MH576977">
    <property type="protein sequence ID" value="AXH68233.1"/>
    <property type="molecule type" value="Genomic_DNA"/>
</dbReference>
<gene>
    <name evidence="1" type="primary">23</name>
    <name evidence="1" type="ORF">SEA_TYDOLLA_23</name>
</gene>
<reference evidence="1 2" key="1">
    <citation type="submission" date="2018-07" db="EMBL/GenBank/DDBJ databases">
        <authorList>
            <person name="Connors B.J."/>
            <person name="Brown B.K."/>
            <person name="Maher T."/>
            <person name="Clarke K."/>
            <person name="Robinson M."/>
            <person name="Levine L."/>
            <person name="Dantico L."/>
            <person name="Garlena R.A."/>
            <person name="Russell D.A."/>
            <person name="Pope W.H."/>
            <person name="Jacobs-Se D."/>
            <person name="Hatfull G.F."/>
        </authorList>
    </citation>
    <scope>NUCLEOTIDE SEQUENCE [LARGE SCALE GENOMIC DNA]</scope>
</reference>
<sequence>MNYNTTLFGVVNIPLRRRPTRYPHRVSCDWPVDTTCLPDVPALPDDATPEQESEHEASLASREAAISIARDVLWALSGRQFGICPRSVRPCPNGVRNRTVVGLMTGYVLSRFDGRWSQWPCGCGSTCRRSGPKIIHLPGPARSIEAVKIGGEVLDPAAYTLEGDYLYRTDGGVWPEQDLSVPASAPGGWEVVYRQGNPVPPGVGKFVGQLAAEFFAACNGGKCKLPRNVTTVTRNGVSYQVVNPTDVYATRKTGLPEVDLWLAAVNPSRIPMAPTVR</sequence>
<dbReference type="Proteomes" id="UP000260127">
    <property type="component" value="Segment"/>
</dbReference>
<name>A0A345MCL2_9CAUD</name>
<proteinExistence type="predicted"/>
<evidence type="ECO:0000313" key="2">
    <source>
        <dbReference type="Proteomes" id="UP000260127"/>
    </source>
</evidence>
<protein>
    <submittedName>
        <fullName evidence="1">Head-to-tail adaptor</fullName>
    </submittedName>
</protein>
<accession>A0A345MCL2</accession>